<evidence type="ECO:0000313" key="3">
    <source>
        <dbReference type="EMBL" id="KGB92230.1"/>
    </source>
</evidence>
<evidence type="ECO:0000313" key="4">
    <source>
        <dbReference type="EMBL" id="KGC08073.1"/>
    </source>
</evidence>
<dbReference type="InterPro" id="IPR012337">
    <property type="entry name" value="RNaseH-like_sf"/>
</dbReference>
<dbReference type="InterPro" id="IPR048020">
    <property type="entry name" value="Transpos_IS3"/>
</dbReference>
<dbReference type="InterPro" id="IPR025948">
    <property type="entry name" value="HTH-like_dom"/>
</dbReference>
<evidence type="ECO:0000259" key="1">
    <source>
        <dbReference type="PROSITE" id="PS50994"/>
    </source>
</evidence>
<evidence type="ECO:0000313" key="2">
    <source>
        <dbReference type="EMBL" id="KGB91940.1"/>
    </source>
</evidence>
<dbReference type="Pfam" id="PF13276">
    <property type="entry name" value="HTH_21"/>
    <property type="match status" value="1"/>
</dbReference>
<dbReference type="Proteomes" id="UP000029575">
    <property type="component" value="Unassembled WGS sequence"/>
</dbReference>
<name>A0AA88YVF3_BURCE</name>
<dbReference type="Gene3D" id="3.30.420.10">
    <property type="entry name" value="Ribonuclease H-like superfamily/Ribonuclease H"/>
    <property type="match status" value="1"/>
</dbReference>
<reference evidence="2 5" key="1">
    <citation type="submission" date="2014-06" db="EMBL/GenBank/DDBJ databases">
        <authorList>
            <person name="Bishop-Lilly K.A."/>
            <person name="Broomall S.M."/>
            <person name="Chain P.S."/>
            <person name="Chertkov O."/>
            <person name="Coyne S.R."/>
            <person name="Daligault H.E."/>
            <person name="Davenport K.W."/>
            <person name="Erkkila T."/>
            <person name="Frey K.G."/>
            <person name="Gibbons H.S."/>
            <person name="Gu W."/>
            <person name="Jaissle J."/>
            <person name="Johnson S.L."/>
            <person name="Koroleva G.I."/>
            <person name="Ladner J.T."/>
            <person name="Lo C.-C."/>
            <person name="Minogue T.D."/>
            <person name="Munk C."/>
            <person name="Palacios G.F."/>
            <person name="Redden C.L."/>
            <person name="Rosenzweig C.N."/>
            <person name="Scholz M.B."/>
            <person name="Teshima H."/>
            <person name="Xu Y."/>
        </authorList>
    </citation>
    <scope>NUCLEOTIDE SEQUENCE [LARGE SCALE GENOMIC DNA]</scope>
    <source>
        <strain evidence="2 5">DWS 37UF10B-2</strain>
    </source>
</reference>
<dbReference type="NCBIfam" id="NF033516">
    <property type="entry name" value="transpos_IS3"/>
    <property type="match status" value="1"/>
</dbReference>
<gene>
    <name evidence="2" type="ORF">DM43_2044</name>
    <name evidence="3" type="ORF">DM43_563</name>
    <name evidence="4" type="ORF">DM43_6134</name>
</gene>
<dbReference type="Pfam" id="PF00665">
    <property type="entry name" value="rve"/>
    <property type="match status" value="1"/>
</dbReference>
<dbReference type="SUPFAM" id="SSF53098">
    <property type="entry name" value="Ribonuclease H-like"/>
    <property type="match status" value="1"/>
</dbReference>
<organism evidence="2 5">
    <name type="scientific">Burkholderia cepacia</name>
    <name type="common">Pseudomonas cepacia</name>
    <dbReference type="NCBI Taxonomy" id="292"/>
    <lineage>
        <taxon>Bacteria</taxon>
        <taxon>Pseudomonadati</taxon>
        <taxon>Pseudomonadota</taxon>
        <taxon>Betaproteobacteria</taxon>
        <taxon>Burkholderiales</taxon>
        <taxon>Burkholderiaceae</taxon>
        <taxon>Burkholderia</taxon>
        <taxon>Burkholderia cepacia complex</taxon>
    </lineage>
</organism>
<feature type="domain" description="Integrase catalytic" evidence="1">
    <location>
        <begin position="82"/>
        <end position="244"/>
    </location>
</feature>
<dbReference type="AlphaFoldDB" id="A0AA88YVF3"/>
<dbReference type="InterPro" id="IPR001584">
    <property type="entry name" value="Integrase_cat-core"/>
</dbReference>
<evidence type="ECO:0000313" key="5">
    <source>
        <dbReference type="Proteomes" id="UP000029575"/>
    </source>
</evidence>
<accession>A0AA88YVF3</accession>
<dbReference type="PROSITE" id="PS50994">
    <property type="entry name" value="INTEGRASE"/>
    <property type="match status" value="1"/>
</dbReference>
<dbReference type="EMBL" id="JPGD01000006">
    <property type="protein sequence ID" value="KGB92230.1"/>
    <property type="molecule type" value="Genomic_DNA"/>
</dbReference>
<dbReference type="EMBL" id="JPGD01000006">
    <property type="protein sequence ID" value="KGB91940.1"/>
    <property type="molecule type" value="Genomic_DNA"/>
</dbReference>
<dbReference type="GO" id="GO:0015074">
    <property type="term" value="P:DNA integration"/>
    <property type="evidence" value="ECO:0007669"/>
    <property type="project" value="InterPro"/>
</dbReference>
<dbReference type="InterPro" id="IPR050900">
    <property type="entry name" value="Transposase_IS3/IS150/IS904"/>
</dbReference>
<sequence>MAGDKYANLKVRIRQIYERHKGRYGYRRVTAELRRAGQAINHKTVQRLMQVLGLKSLVRPKKYRSYRGERAQVPNRLERQFRAERPNQKWVTDVTEFNVQGDKLYLSPVMDLYNGEIIAYETQRRPHFRLVGNMLKKALVKLTPLDAPLLHSDQGWQYQMPAYRRQLAARGLTQSMSRKGNCLDNAAMESFFGTLKAEFFYLNKFASIEQLRDGLRQYIHYYNHQRIKTKLKGLSPVQYRTQPSSA</sequence>
<dbReference type="PANTHER" id="PTHR46889">
    <property type="entry name" value="TRANSPOSASE INSF FOR INSERTION SEQUENCE IS3B-RELATED"/>
    <property type="match status" value="1"/>
</dbReference>
<dbReference type="PANTHER" id="PTHR46889:SF4">
    <property type="entry name" value="TRANSPOSASE INSO FOR INSERTION SEQUENCE ELEMENT IS911B-RELATED"/>
    <property type="match status" value="1"/>
</dbReference>
<proteinExistence type="predicted"/>
<comment type="caution">
    <text evidence="2">The sequence shown here is derived from an EMBL/GenBank/DDBJ whole genome shotgun (WGS) entry which is preliminary data.</text>
</comment>
<dbReference type="EMBL" id="JPGD01000002">
    <property type="protein sequence ID" value="KGC08073.1"/>
    <property type="molecule type" value="Genomic_DNA"/>
</dbReference>
<protein>
    <submittedName>
        <fullName evidence="2">Integrase core domain protein</fullName>
    </submittedName>
</protein>
<dbReference type="GO" id="GO:0003676">
    <property type="term" value="F:nucleic acid binding"/>
    <property type="evidence" value="ECO:0007669"/>
    <property type="project" value="InterPro"/>
</dbReference>
<dbReference type="Pfam" id="PF13333">
    <property type="entry name" value="rve_2"/>
    <property type="match status" value="1"/>
</dbReference>
<dbReference type="InterPro" id="IPR036397">
    <property type="entry name" value="RNaseH_sf"/>
</dbReference>